<dbReference type="GO" id="GO:0005524">
    <property type="term" value="F:ATP binding"/>
    <property type="evidence" value="ECO:0007669"/>
    <property type="project" value="InterPro"/>
</dbReference>
<proteinExistence type="predicted"/>
<name>A0A8K0UY65_9AGAR</name>
<dbReference type="EMBL" id="JAEVFJ010000001">
    <property type="protein sequence ID" value="KAH8108011.1"/>
    <property type="molecule type" value="Genomic_DNA"/>
</dbReference>
<dbReference type="Pfam" id="PF00004">
    <property type="entry name" value="AAA"/>
    <property type="match status" value="1"/>
</dbReference>
<sequence length="753" mass="82961">MYHHATVTVDAYGLPRSGAVFTPDSPPMLPNAGPVMAMPAPAGEFVEYDPSAVQDANKEEELAKGDPGTVLEVKHIDEIYDLFTGQWSTKPTPASAVAPPNKDGGKYDAYIFTVIRKFNPTTMTPDRKATAFTMTKVLEIHSEALKKVGKEVIGNVQGISWNAKPLRVNPQILLGWLPELQSYAAELSQQLEGLPEDATDRITMAHVHYLLSYLSTTYADTLDTLSSLVSHGEIVFDLLWALFVPNKTILYILCPVTNEPRAVRLIHAEKCQKHEAGPGAVSAAYDPSGLSISGSGGSEYSKLLWRLVVEYIEVDIGTRKDPVSGGPVGFGYAGLGTVLDIPGFPGAMKISELGVFPIQFYAGPGGPEGLKQRLISRGKKWQETAGGVHHLSYSGIAYQFRKHPPGYVKCNVNSRVMIDRKTFADTVPNYDKFPVVHKTLSGVEIDRHALRTATMKSEPEVALPELSDEQLMLTTPILYGFSLADKQWLEFVVDFVEPFEWNNEAYANLVIPPEQKTILTTLVEAHNSGPAAKFDDFVEGKGLGLVINLFGNPGTGKSLTAEAMSEYLRKPLYVVGAGDLGTSAERVDASLSTILKISATWSAVVLIDEADVFLEERSLLHLERNAMVAVFLRHLEYFRGILFLTTNRVRVFDEAFQSRIHVSLRYYDLSPDARRKIWVAFLKKVHGDLPNGGLTADELRDLGEKKINGRQIKNVVRTAGALASGMQEKLGYKQLVRVLDMMDQFDASHSMYQ</sequence>
<accession>A0A8K0UY65</accession>
<dbReference type="Pfam" id="PF22942">
    <property type="entry name" value="DUF7025"/>
    <property type="match status" value="1"/>
</dbReference>
<organism evidence="2 3">
    <name type="scientific">Cristinia sonorae</name>
    <dbReference type="NCBI Taxonomy" id="1940300"/>
    <lineage>
        <taxon>Eukaryota</taxon>
        <taxon>Fungi</taxon>
        <taxon>Dikarya</taxon>
        <taxon>Basidiomycota</taxon>
        <taxon>Agaricomycotina</taxon>
        <taxon>Agaricomycetes</taxon>
        <taxon>Agaricomycetidae</taxon>
        <taxon>Agaricales</taxon>
        <taxon>Pleurotineae</taxon>
        <taxon>Stephanosporaceae</taxon>
        <taxon>Cristinia</taxon>
    </lineage>
</organism>
<dbReference type="Gene3D" id="3.40.50.300">
    <property type="entry name" value="P-loop containing nucleotide triphosphate hydrolases"/>
    <property type="match status" value="1"/>
</dbReference>
<gene>
    <name evidence="2" type="ORF">BXZ70DRAFT_1003427</name>
</gene>
<dbReference type="SMART" id="SM00382">
    <property type="entry name" value="AAA"/>
    <property type="match status" value="1"/>
</dbReference>
<dbReference type="Proteomes" id="UP000813824">
    <property type="component" value="Unassembled WGS sequence"/>
</dbReference>
<dbReference type="PANTHER" id="PTHR46411:SF3">
    <property type="entry name" value="AAA+ ATPASE DOMAIN-CONTAINING PROTEIN"/>
    <property type="match status" value="1"/>
</dbReference>
<dbReference type="SUPFAM" id="SSF52540">
    <property type="entry name" value="P-loop containing nucleoside triphosphate hydrolases"/>
    <property type="match status" value="1"/>
</dbReference>
<keyword evidence="3" id="KW-1185">Reference proteome</keyword>
<evidence type="ECO:0000313" key="3">
    <source>
        <dbReference type="Proteomes" id="UP000813824"/>
    </source>
</evidence>
<protein>
    <submittedName>
        <fullName evidence="2">P-loop containing nucleoside triphosphate hydrolase protein</fullName>
    </submittedName>
</protein>
<comment type="caution">
    <text evidence="2">The sequence shown here is derived from an EMBL/GenBank/DDBJ whole genome shotgun (WGS) entry which is preliminary data.</text>
</comment>
<evidence type="ECO:0000259" key="1">
    <source>
        <dbReference type="SMART" id="SM00382"/>
    </source>
</evidence>
<dbReference type="InterPro" id="IPR054289">
    <property type="entry name" value="DUF7025"/>
</dbReference>
<evidence type="ECO:0000313" key="2">
    <source>
        <dbReference type="EMBL" id="KAH8108011.1"/>
    </source>
</evidence>
<dbReference type="InterPro" id="IPR027417">
    <property type="entry name" value="P-loop_NTPase"/>
</dbReference>
<dbReference type="InterPro" id="IPR003593">
    <property type="entry name" value="AAA+_ATPase"/>
</dbReference>
<dbReference type="GO" id="GO:0016887">
    <property type="term" value="F:ATP hydrolysis activity"/>
    <property type="evidence" value="ECO:0007669"/>
    <property type="project" value="InterPro"/>
</dbReference>
<feature type="domain" description="AAA+ ATPase" evidence="1">
    <location>
        <begin position="543"/>
        <end position="668"/>
    </location>
</feature>
<dbReference type="PANTHER" id="PTHR46411">
    <property type="entry name" value="FAMILY ATPASE, PUTATIVE-RELATED"/>
    <property type="match status" value="1"/>
</dbReference>
<dbReference type="OrthoDB" id="10042665at2759"/>
<dbReference type="InterPro" id="IPR003959">
    <property type="entry name" value="ATPase_AAA_core"/>
</dbReference>
<keyword evidence="2" id="KW-0378">Hydrolase</keyword>
<dbReference type="AlphaFoldDB" id="A0A8K0UY65"/>
<reference evidence="2" key="1">
    <citation type="journal article" date="2021" name="New Phytol.">
        <title>Evolutionary innovations through gain and loss of genes in the ectomycorrhizal Boletales.</title>
        <authorList>
            <person name="Wu G."/>
            <person name="Miyauchi S."/>
            <person name="Morin E."/>
            <person name="Kuo A."/>
            <person name="Drula E."/>
            <person name="Varga T."/>
            <person name="Kohler A."/>
            <person name="Feng B."/>
            <person name="Cao Y."/>
            <person name="Lipzen A."/>
            <person name="Daum C."/>
            <person name="Hundley H."/>
            <person name="Pangilinan J."/>
            <person name="Johnson J."/>
            <person name="Barry K."/>
            <person name="LaButti K."/>
            <person name="Ng V."/>
            <person name="Ahrendt S."/>
            <person name="Min B."/>
            <person name="Choi I.G."/>
            <person name="Park H."/>
            <person name="Plett J.M."/>
            <person name="Magnuson J."/>
            <person name="Spatafora J.W."/>
            <person name="Nagy L.G."/>
            <person name="Henrissat B."/>
            <person name="Grigoriev I.V."/>
            <person name="Yang Z.L."/>
            <person name="Xu J."/>
            <person name="Martin F.M."/>
        </authorList>
    </citation>
    <scope>NUCLEOTIDE SEQUENCE</scope>
    <source>
        <strain evidence="2">KKN 215</strain>
    </source>
</reference>